<feature type="domain" description="Flagellar basal body rod protein N-terminal" evidence="8">
    <location>
        <begin position="22"/>
        <end position="39"/>
    </location>
</feature>
<evidence type="ECO:0000256" key="5">
    <source>
        <dbReference type="ARBA" id="ARBA00024934"/>
    </source>
</evidence>
<organism evidence="9 10">
    <name type="scientific">Thalassomonas actiniarum</name>
    <dbReference type="NCBI Taxonomy" id="485447"/>
    <lineage>
        <taxon>Bacteria</taxon>
        <taxon>Pseudomonadati</taxon>
        <taxon>Pseudomonadota</taxon>
        <taxon>Gammaproteobacteria</taxon>
        <taxon>Alteromonadales</taxon>
        <taxon>Colwelliaceae</taxon>
        <taxon>Thalassomonas</taxon>
    </lineage>
</organism>
<comment type="subunit">
    <text evidence="6">The basal body constitutes a major portion of the flagellar organelle and consists of a number of rings mounted on a central rod.</text>
</comment>
<name>A0AAE9YXA5_9GAMM</name>
<dbReference type="KEGG" id="tact:SG35_030545"/>
<dbReference type="PIRSF" id="PIRSF002889">
    <property type="entry name" value="Rod_FlgB"/>
    <property type="match status" value="1"/>
</dbReference>
<dbReference type="GO" id="GO:0030694">
    <property type="term" value="C:bacterial-type flagellum basal body, rod"/>
    <property type="evidence" value="ECO:0007669"/>
    <property type="project" value="InterPro"/>
</dbReference>
<dbReference type="PANTHER" id="PTHR30435">
    <property type="entry name" value="FLAGELLAR PROTEIN"/>
    <property type="match status" value="1"/>
</dbReference>
<gene>
    <name evidence="9" type="primary">flgB</name>
    <name evidence="9" type="ORF">SG35_030545</name>
</gene>
<dbReference type="Pfam" id="PF00460">
    <property type="entry name" value="Flg_bb_rod"/>
    <property type="match status" value="1"/>
</dbReference>
<keyword evidence="4 6" id="KW-0975">Bacterial flagellum</keyword>
<evidence type="ECO:0000256" key="2">
    <source>
        <dbReference type="ARBA" id="ARBA00009677"/>
    </source>
</evidence>
<dbReference type="InterPro" id="IPR006300">
    <property type="entry name" value="FlgB"/>
</dbReference>
<comment type="subcellular location">
    <subcellularLocation>
        <location evidence="1 6">Bacterial flagellum basal body</location>
    </subcellularLocation>
</comment>
<evidence type="ECO:0000313" key="9">
    <source>
        <dbReference type="EMBL" id="WDE02105.1"/>
    </source>
</evidence>
<reference evidence="9 10" key="1">
    <citation type="journal article" date="2015" name="Genome Announc.">
        <title>Draft Genome Sequences of Marine Isolates of Thalassomonas viridans and Thalassomonas actiniarum.</title>
        <authorList>
            <person name="Olonade I."/>
            <person name="van Zyl L.J."/>
            <person name="Trindade M."/>
        </authorList>
    </citation>
    <scope>NUCLEOTIDE SEQUENCE [LARGE SCALE GENOMIC DNA]</scope>
    <source>
        <strain evidence="9 10">A5K-106</strain>
    </source>
</reference>
<dbReference type="Proteomes" id="UP000032568">
    <property type="component" value="Chromosome pTact"/>
</dbReference>
<accession>A0AAE9YXA5</accession>
<proteinExistence type="inferred from homology"/>
<evidence type="ECO:0000259" key="8">
    <source>
        <dbReference type="Pfam" id="PF00460"/>
    </source>
</evidence>
<dbReference type="NCBIfam" id="TIGR01396">
    <property type="entry name" value="FlgB"/>
    <property type="match status" value="1"/>
</dbReference>
<evidence type="ECO:0000256" key="7">
    <source>
        <dbReference type="SAM" id="MobiDB-lite"/>
    </source>
</evidence>
<dbReference type="EMBL" id="CP059736">
    <property type="protein sequence ID" value="WDE02105.1"/>
    <property type="molecule type" value="Genomic_DNA"/>
</dbReference>
<feature type="region of interest" description="Disordered" evidence="7">
    <location>
        <begin position="68"/>
        <end position="93"/>
    </location>
</feature>
<dbReference type="RefSeq" id="WP_044833287.1">
    <property type="nucleotide sequence ID" value="NZ_CP059736.1"/>
</dbReference>
<dbReference type="GO" id="GO:0071978">
    <property type="term" value="P:bacterial-type flagellum-dependent swarming motility"/>
    <property type="evidence" value="ECO:0007669"/>
    <property type="project" value="TreeGrafter"/>
</dbReference>
<sequence length="133" mass="14636">MAINLDNIFKPKTDLLLLREKKAEIISSNIANADTPGYKAVSVDFSAALKQAQQVQSVKMLATHEAHISPDNNMNNNIKYQIPEQPDTGDGNTVDVAKERNDFLQNSLEYQFTLRNIDGMIKGISKALKGGSS</sequence>
<evidence type="ECO:0000313" key="10">
    <source>
        <dbReference type="Proteomes" id="UP000032568"/>
    </source>
</evidence>
<comment type="function">
    <text evidence="5 6">Structural component of flagellum, the bacterial motility apparatus. Part of the rod structure of flagellar basal body.</text>
</comment>
<evidence type="ECO:0000256" key="1">
    <source>
        <dbReference type="ARBA" id="ARBA00004117"/>
    </source>
</evidence>
<keyword evidence="9" id="KW-0966">Cell projection</keyword>
<keyword evidence="9" id="KW-0969">Cilium</keyword>
<reference evidence="9 10" key="2">
    <citation type="journal article" date="2022" name="Mar. Drugs">
        <title>Bioassay-Guided Fractionation Leads to the Detection of Cholic Acid Generated by the Rare Thalassomonas sp.</title>
        <authorList>
            <person name="Pheiffer F."/>
            <person name="Schneider Y.K."/>
            <person name="Hansen E.H."/>
            <person name="Andersen J.H."/>
            <person name="Isaksson J."/>
            <person name="Busche T."/>
            <person name="R C."/>
            <person name="Kalinowski J."/>
            <person name="Zyl L.V."/>
            <person name="Trindade M."/>
        </authorList>
    </citation>
    <scope>NUCLEOTIDE SEQUENCE [LARGE SCALE GENOMIC DNA]</scope>
    <source>
        <strain evidence="9 10">A5K-106</strain>
    </source>
</reference>
<evidence type="ECO:0000256" key="4">
    <source>
        <dbReference type="ARBA" id="ARBA00023143"/>
    </source>
</evidence>
<dbReference type="InterPro" id="IPR001444">
    <property type="entry name" value="Flag_bb_rod_N"/>
</dbReference>
<dbReference type="PANTHER" id="PTHR30435:SF12">
    <property type="entry name" value="FLAGELLAR BASAL BODY ROD PROTEIN FLGB"/>
    <property type="match status" value="1"/>
</dbReference>
<evidence type="ECO:0000256" key="6">
    <source>
        <dbReference type="PIRNR" id="PIRNR002889"/>
    </source>
</evidence>
<feature type="compositionally biased region" description="Polar residues" evidence="7">
    <location>
        <begin position="70"/>
        <end position="79"/>
    </location>
</feature>
<keyword evidence="10" id="KW-1185">Reference proteome</keyword>
<protein>
    <recommendedName>
        <fullName evidence="3 6">Flagellar basal body rod protein FlgB</fullName>
    </recommendedName>
</protein>
<comment type="similarity">
    <text evidence="2 6">Belongs to the flagella basal body rod proteins family.</text>
</comment>
<dbReference type="AlphaFoldDB" id="A0AAE9YXA5"/>
<keyword evidence="9" id="KW-0282">Flagellum</keyword>
<evidence type="ECO:0000256" key="3">
    <source>
        <dbReference type="ARBA" id="ARBA00014376"/>
    </source>
</evidence>